<dbReference type="SMART" id="SM00347">
    <property type="entry name" value="HTH_MARR"/>
    <property type="match status" value="1"/>
</dbReference>
<dbReference type="PROSITE" id="PS01117">
    <property type="entry name" value="HTH_MARR_1"/>
    <property type="match status" value="1"/>
</dbReference>
<feature type="domain" description="HTH marR-type" evidence="4">
    <location>
        <begin position="1"/>
        <end position="142"/>
    </location>
</feature>
<dbReference type="KEGG" id="mfo:Metfor_1985"/>
<dbReference type="GO" id="GO:0003700">
    <property type="term" value="F:DNA-binding transcription factor activity"/>
    <property type="evidence" value="ECO:0007669"/>
    <property type="project" value="InterPro"/>
</dbReference>
<dbReference type="Proteomes" id="UP000010824">
    <property type="component" value="Chromosome"/>
</dbReference>
<dbReference type="InterPro" id="IPR036388">
    <property type="entry name" value="WH-like_DNA-bd_sf"/>
</dbReference>
<keyword evidence="1" id="KW-0805">Transcription regulation</keyword>
<dbReference type="AlphaFoldDB" id="L0HIT0"/>
<dbReference type="PRINTS" id="PR00598">
    <property type="entry name" value="HTHMARR"/>
</dbReference>
<dbReference type="SUPFAM" id="SSF46785">
    <property type="entry name" value="Winged helix' DNA-binding domain"/>
    <property type="match status" value="1"/>
</dbReference>
<dbReference type="HOGENOM" id="CLU_083287_18_0_2"/>
<evidence type="ECO:0000259" key="4">
    <source>
        <dbReference type="PROSITE" id="PS50995"/>
    </source>
</evidence>
<dbReference type="InterPro" id="IPR000835">
    <property type="entry name" value="HTH_MarR-typ"/>
</dbReference>
<dbReference type="STRING" id="593750.Metfor_1985"/>
<dbReference type="eggNOG" id="arCOG03177">
    <property type="taxonomic scope" value="Archaea"/>
</dbReference>
<dbReference type="InterPro" id="IPR023187">
    <property type="entry name" value="Tscrpt_reg_MarR-type_CS"/>
</dbReference>
<evidence type="ECO:0000313" key="6">
    <source>
        <dbReference type="Proteomes" id="UP000010824"/>
    </source>
</evidence>
<sequence length="159" mass="17919">MHSPSCHSTEIPFGAIVSITNRGRTMFLNDRLRPMGLSAGQFPVLMLLAKEQNITQETLVRHYHLDKGTIARAVKKLETAGYIRRITDPGNRRAVRLFLTEKGEQALPALHAINRAWESLAFCGLTAQDKKTCRHLMRTVTLNVFSYMDTEGGHANDRE</sequence>
<evidence type="ECO:0000256" key="2">
    <source>
        <dbReference type="ARBA" id="ARBA00023125"/>
    </source>
</evidence>
<keyword evidence="3" id="KW-0804">Transcription</keyword>
<dbReference type="PANTHER" id="PTHR42756:SF1">
    <property type="entry name" value="TRANSCRIPTIONAL REPRESSOR OF EMRAB OPERON"/>
    <property type="match status" value="1"/>
</dbReference>
<evidence type="ECO:0000256" key="1">
    <source>
        <dbReference type="ARBA" id="ARBA00023015"/>
    </source>
</evidence>
<keyword evidence="2" id="KW-0238">DNA-binding</keyword>
<dbReference type="PANTHER" id="PTHR42756">
    <property type="entry name" value="TRANSCRIPTIONAL REGULATOR, MARR"/>
    <property type="match status" value="1"/>
</dbReference>
<dbReference type="GO" id="GO:0003677">
    <property type="term" value="F:DNA binding"/>
    <property type="evidence" value="ECO:0007669"/>
    <property type="project" value="UniProtKB-KW"/>
</dbReference>
<dbReference type="EMBL" id="CP003167">
    <property type="protein sequence ID" value="AGB02999.1"/>
    <property type="molecule type" value="Genomic_DNA"/>
</dbReference>
<reference evidence="5 6" key="2">
    <citation type="journal article" date="2014" name="Genome Announc.">
        <title>Complete Genome Sequence of Methanoregula formicica SMSPT, a Mesophilic Hydrogenotrophic Methanogen Isolated from a Methanogenic Upflow Anaerobic Sludge Blanket Reactor.</title>
        <authorList>
            <person name="Yamamoto K."/>
            <person name="Tamaki H."/>
            <person name="Cadillo-Quiroz H."/>
            <person name="Imachi H."/>
            <person name="Kyrpides N."/>
            <person name="Woyke T."/>
            <person name="Goodwin L."/>
            <person name="Zinder S.H."/>
            <person name="Kamagata Y."/>
            <person name="Liu W.T."/>
        </authorList>
    </citation>
    <scope>NUCLEOTIDE SEQUENCE [LARGE SCALE GENOMIC DNA]</scope>
    <source>
        <strain evidence="6">DSM 22288 / NBRC 105244 / SMSP</strain>
    </source>
</reference>
<evidence type="ECO:0000256" key="3">
    <source>
        <dbReference type="ARBA" id="ARBA00023163"/>
    </source>
</evidence>
<keyword evidence="6" id="KW-1185">Reference proteome</keyword>
<dbReference type="Pfam" id="PF01047">
    <property type="entry name" value="MarR"/>
    <property type="match status" value="1"/>
</dbReference>
<reference evidence="6" key="1">
    <citation type="submission" date="2011-12" db="EMBL/GenBank/DDBJ databases">
        <title>Complete sequence of Methanoregula formicicum SMSP.</title>
        <authorList>
            <person name="Lucas S."/>
            <person name="Han J."/>
            <person name="Lapidus A."/>
            <person name="Cheng J.-F."/>
            <person name="Goodwin L."/>
            <person name="Pitluck S."/>
            <person name="Peters L."/>
            <person name="Ovchinnikova G."/>
            <person name="Teshima H."/>
            <person name="Detter J.C."/>
            <person name="Han C."/>
            <person name="Tapia R."/>
            <person name="Land M."/>
            <person name="Hauser L."/>
            <person name="Kyrpides N."/>
            <person name="Ivanova N."/>
            <person name="Pagani I."/>
            <person name="Imachi H."/>
            <person name="Tamaki H."/>
            <person name="Sekiguchi Y."/>
            <person name="Kamagata Y."/>
            <person name="Cadillo-Quiroz H."/>
            <person name="Zinder S."/>
            <person name="Liu W.-T."/>
            <person name="Woyke T."/>
        </authorList>
    </citation>
    <scope>NUCLEOTIDE SEQUENCE [LARGE SCALE GENOMIC DNA]</scope>
    <source>
        <strain evidence="6">DSM 22288 / NBRC 105244 / SMSP</strain>
    </source>
</reference>
<proteinExistence type="predicted"/>
<evidence type="ECO:0000313" key="5">
    <source>
        <dbReference type="EMBL" id="AGB02999.1"/>
    </source>
</evidence>
<dbReference type="InParanoid" id="L0HIT0"/>
<name>L0HIT0_METFS</name>
<dbReference type="Gene3D" id="1.10.10.10">
    <property type="entry name" value="Winged helix-like DNA-binding domain superfamily/Winged helix DNA-binding domain"/>
    <property type="match status" value="1"/>
</dbReference>
<accession>L0HIT0</accession>
<gene>
    <name evidence="5" type="ordered locus">Metfor_1985</name>
</gene>
<dbReference type="PROSITE" id="PS50995">
    <property type="entry name" value="HTH_MARR_2"/>
    <property type="match status" value="1"/>
</dbReference>
<dbReference type="InterPro" id="IPR036390">
    <property type="entry name" value="WH_DNA-bd_sf"/>
</dbReference>
<protein>
    <submittedName>
        <fullName evidence="5">Transcriptional regulator</fullName>
    </submittedName>
</protein>
<organism evidence="5 6">
    <name type="scientific">Methanoregula formicica (strain DSM 22288 / NBRC 105244 / SMSP)</name>
    <dbReference type="NCBI Taxonomy" id="593750"/>
    <lineage>
        <taxon>Archaea</taxon>
        <taxon>Methanobacteriati</taxon>
        <taxon>Methanobacteriota</taxon>
        <taxon>Stenosarchaea group</taxon>
        <taxon>Methanomicrobia</taxon>
        <taxon>Methanomicrobiales</taxon>
        <taxon>Methanoregulaceae</taxon>
        <taxon>Methanoregula</taxon>
    </lineage>
</organism>